<dbReference type="EMBL" id="JBBPFD010000015">
    <property type="protein sequence ID" value="KAK7896223.1"/>
    <property type="molecule type" value="Genomic_DNA"/>
</dbReference>
<evidence type="ECO:0000313" key="3">
    <source>
        <dbReference type="Proteomes" id="UP001460270"/>
    </source>
</evidence>
<feature type="region of interest" description="Disordered" evidence="1">
    <location>
        <begin position="1"/>
        <end position="27"/>
    </location>
</feature>
<keyword evidence="3" id="KW-1185">Reference proteome</keyword>
<feature type="compositionally biased region" description="Basic and acidic residues" evidence="1">
    <location>
        <begin position="1"/>
        <end position="19"/>
    </location>
</feature>
<name>A0AAW0NN84_9GOBI</name>
<feature type="region of interest" description="Disordered" evidence="1">
    <location>
        <begin position="85"/>
        <end position="115"/>
    </location>
</feature>
<sequence length="115" mass="13099">MECEKETTGRLTRAERQRAQQDNLKSAISDHCKQDNHRMDWDARIINQETKYKRWIKEAIEIRKRGPRTLNRDEGAFQLSCTWSSLLQRPPSDGGRGQPGRPYGSAGLATPGNSS</sequence>
<accession>A0AAW0NN84</accession>
<comment type="caution">
    <text evidence="2">The sequence shown here is derived from an EMBL/GenBank/DDBJ whole genome shotgun (WGS) entry which is preliminary data.</text>
</comment>
<evidence type="ECO:0000256" key="1">
    <source>
        <dbReference type="SAM" id="MobiDB-lite"/>
    </source>
</evidence>
<reference evidence="3" key="1">
    <citation type="submission" date="2024-04" db="EMBL/GenBank/DDBJ databases">
        <title>Salinicola lusitanus LLJ914,a marine bacterium isolated from the Okinawa Trough.</title>
        <authorList>
            <person name="Li J."/>
        </authorList>
    </citation>
    <scope>NUCLEOTIDE SEQUENCE [LARGE SCALE GENOMIC DNA]</scope>
</reference>
<gene>
    <name evidence="2" type="ORF">WMY93_021548</name>
</gene>
<proteinExistence type="predicted"/>
<organism evidence="2 3">
    <name type="scientific">Mugilogobius chulae</name>
    <name type="common">yellowstripe goby</name>
    <dbReference type="NCBI Taxonomy" id="88201"/>
    <lineage>
        <taxon>Eukaryota</taxon>
        <taxon>Metazoa</taxon>
        <taxon>Chordata</taxon>
        <taxon>Craniata</taxon>
        <taxon>Vertebrata</taxon>
        <taxon>Euteleostomi</taxon>
        <taxon>Actinopterygii</taxon>
        <taxon>Neopterygii</taxon>
        <taxon>Teleostei</taxon>
        <taxon>Neoteleostei</taxon>
        <taxon>Acanthomorphata</taxon>
        <taxon>Gobiaria</taxon>
        <taxon>Gobiiformes</taxon>
        <taxon>Gobioidei</taxon>
        <taxon>Gobiidae</taxon>
        <taxon>Gobionellinae</taxon>
        <taxon>Mugilogobius</taxon>
    </lineage>
</organism>
<dbReference type="AlphaFoldDB" id="A0AAW0NN84"/>
<dbReference type="Proteomes" id="UP001460270">
    <property type="component" value="Unassembled WGS sequence"/>
</dbReference>
<evidence type="ECO:0000313" key="2">
    <source>
        <dbReference type="EMBL" id="KAK7896223.1"/>
    </source>
</evidence>
<protein>
    <submittedName>
        <fullName evidence="2">Uncharacterized protein</fullName>
    </submittedName>
</protein>